<evidence type="ECO:0000256" key="4">
    <source>
        <dbReference type="ARBA" id="ARBA00022984"/>
    </source>
</evidence>
<keyword evidence="7" id="KW-0963">Cytoplasm</keyword>
<dbReference type="GO" id="GO:0008765">
    <property type="term" value="F:UDP-N-acetylmuramoylalanyl-D-glutamate-2,6-diaminopimelate ligase activity"/>
    <property type="evidence" value="ECO:0007669"/>
    <property type="project" value="UniProtKB-UniRule"/>
</dbReference>
<feature type="binding site" evidence="7">
    <location>
        <position position="176"/>
    </location>
    <ligand>
        <name>UDP-N-acetyl-alpha-D-muramoyl-L-alanyl-D-glutamate</name>
        <dbReference type="ChEBI" id="CHEBI:83900"/>
    </ligand>
</feature>
<dbReference type="InterPro" id="IPR013221">
    <property type="entry name" value="Mur_ligase_cen"/>
</dbReference>
<dbReference type="Proteomes" id="UP000307217">
    <property type="component" value="Unassembled WGS sequence"/>
</dbReference>
<comment type="caution">
    <text evidence="7">Lacks conserved residue(s) required for the propagation of feature annotation.</text>
</comment>
<reference evidence="13" key="2">
    <citation type="submission" date="2019-06" db="EMBL/GenBank/DDBJ databases">
        <title>Co-occurence of chitin degradation, pigmentation and bioactivity in marine Pseudoalteromonas.</title>
        <authorList>
            <person name="Sonnenschein E.C."/>
            <person name="Bech P.K."/>
        </authorList>
    </citation>
    <scope>NUCLEOTIDE SEQUENCE [LARGE SCALE GENOMIC DNA]</scope>
    <source>
        <strain evidence="13">S3790</strain>
    </source>
</reference>
<dbReference type="NCBIfam" id="NF001126">
    <property type="entry name" value="PRK00139.1-4"/>
    <property type="match status" value="1"/>
</dbReference>
<keyword evidence="6 7" id="KW-0961">Cell wall biogenesis/degradation</keyword>
<dbReference type="RefSeq" id="WP_138589964.1">
    <property type="nucleotide sequence ID" value="NZ_PNBX01000008.1"/>
</dbReference>
<comment type="subcellular location">
    <subcellularLocation>
        <location evidence="7 8">Cytoplasm</location>
    </subcellularLocation>
</comment>
<feature type="modified residue" description="N6-carboxylysine" evidence="7">
    <location>
        <position position="216"/>
    </location>
</feature>
<comment type="catalytic activity">
    <reaction evidence="7">
        <text>UDP-N-acetyl-alpha-D-muramoyl-L-alanyl-D-glutamate + meso-2,6-diaminopimelate + ATP = UDP-N-acetyl-alpha-D-muramoyl-L-alanyl-gamma-D-glutamyl-meso-2,6-diaminopimelate + ADP + phosphate + H(+)</text>
        <dbReference type="Rhea" id="RHEA:23676"/>
        <dbReference type="ChEBI" id="CHEBI:15378"/>
        <dbReference type="ChEBI" id="CHEBI:30616"/>
        <dbReference type="ChEBI" id="CHEBI:43474"/>
        <dbReference type="ChEBI" id="CHEBI:57791"/>
        <dbReference type="ChEBI" id="CHEBI:83900"/>
        <dbReference type="ChEBI" id="CHEBI:83905"/>
        <dbReference type="ChEBI" id="CHEBI:456216"/>
        <dbReference type="EC" id="6.3.2.13"/>
    </reaction>
</comment>
<evidence type="ECO:0000259" key="9">
    <source>
        <dbReference type="Pfam" id="PF01225"/>
    </source>
</evidence>
<evidence type="ECO:0000256" key="2">
    <source>
        <dbReference type="ARBA" id="ARBA00022618"/>
    </source>
</evidence>
<dbReference type="GO" id="GO:0051301">
    <property type="term" value="P:cell division"/>
    <property type="evidence" value="ECO:0007669"/>
    <property type="project" value="UniProtKB-KW"/>
</dbReference>
<evidence type="ECO:0000313" key="12">
    <source>
        <dbReference type="EMBL" id="TMO70022.1"/>
    </source>
</evidence>
<dbReference type="SUPFAM" id="SSF63418">
    <property type="entry name" value="MurE/MurF N-terminal domain"/>
    <property type="match status" value="1"/>
</dbReference>
<dbReference type="GO" id="GO:0071555">
    <property type="term" value="P:cell wall organization"/>
    <property type="evidence" value="ECO:0007669"/>
    <property type="project" value="UniProtKB-KW"/>
</dbReference>
<dbReference type="EMBL" id="PNBX01000008">
    <property type="protein sequence ID" value="TMO70022.1"/>
    <property type="molecule type" value="Genomic_DNA"/>
</dbReference>
<proteinExistence type="inferred from homology"/>
<dbReference type="GO" id="GO:0000287">
    <property type="term" value="F:magnesium ion binding"/>
    <property type="evidence" value="ECO:0007669"/>
    <property type="project" value="UniProtKB-UniRule"/>
</dbReference>
<feature type="binding site" evidence="7">
    <location>
        <position position="27"/>
    </location>
    <ligand>
        <name>UDP-N-acetyl-alpha-D-muramoyl-L-alanyl-D-glutamate</name>
        <dbReference type="ChEBI" id="CHEBI:83900"/>
    </ligand>
</feature>
<name>A0A5S3VCV2_9GAMM</name>
<dbReference type="InterPro" id="IPR036615">
    <property type="entry name" value="Mur_ligase_C_dom_sf"/>
</dbReference>
<dbReference type="OrthoDB" id="9800958at2"/>
<feature type="domain" description="Mur ligase C-terminal" evidence="10">
    <location>
        <begin position="332"/>
        <end position="458"/>
    </location>
</feature>
<comment type="function">
    <text evidence="7">Catalyzes the addition of meso-diaminopimelic acid to the nucleotide precursor UDP-N-acetylmuramoyl-L-alanyl-D-glutamate (UMAG) in the biosynthesis of bacterial cell-wall peptidoglycan.</text>
</comment>
<feature type="binding site" evidence="7">
    <location>
        <begin position="108"/>
        <end position="114"/>
    </location>
    <ligand>
        <name>ATP</name>
        <dbReference type="ChEBI" id="CHEBI:30616"/>
    </ligand>
</feature>
<comment type="PTM">
    <text evidence="7">Carboxylation is probably crucial for Mg(2+) binding and, consequently, for the gamma-phosphate positioning of ATP.</text>
</comment>
<keyword evidence="5 7" id="KW-0131">Cell cycle</keyword>
<feature type="binding site" evidence="7">
    <location>
        <position position="460"/>
    </location>
    <ligand>
        <name>meso-2,6-diaminopimelate</name>
        <dbReference type="ChEBI" id="CHEBI:57791"/>
    </ligand>
</feature>
<keyword evidence="7" id="KW-0067">ATP-binding</keyword>
<feature type="binding site" evidence="7">
    <location>
        <position position="149"/>
    </location>
    <ligand>
        <name>UDP-N-acetyl-alpha-D-muramoyl-L-alanyl-D-glutamate</name>
        <dbReference type="ChEBI" id="CHEBI:83900"/>
    </ligand>
</feature>
<dbReference type="InterPro" id="IPR000713">
    <property type="entry name" value="Mur_ligase_N"/>
</dbReference>
<dbReference type="Gene3D" id="3.90.190.20">
    <property type="entry name" value="Mur ligase, C-terminal domain"/>
    <property type="match status" value="1"/>
</dbReference>
<feature type="domain" description="Mur ligase central" evidence="11">
    <location>
        <begin position="106"/>
        <end position="309"/>
    </location>
</feature>
<dbReference type="Gene3D" id="3.40.1390.10">
    <property type="entry name" value="MurE/MurF, N-terminal domain"/>
    <property type="match status" value="1"/>
</dbReference>
<comment type="similarity">
    <text evidence="1 7">Belongs to the MurCDEF family. MurE subfamily.</text>
</comment>
<dbReference type="UniPathway" id="UPA00219"/>
<dbReference type="Pfam" id="PF01225">
    <property type="entry name" value="Mur_ligase"/>
    <property type="match status" value="1"/>
</dbReference>
<feature type="short sequence motif" description="Meso-diaminopimelate recognition motif" evidence="7">
    <location>
        <begin position="405"/>
        <end position="408"/>
    </location>
</feature>
<dbReference type="GO" id="GO:0009252">
    <property type="term" value="P:peptidoglycan biosynthetic process"/>
    <property type="evidence" value="ECO:0007669"/>
    <property type="project" value="UniProtKB-UniRule"/>
</dbReference>
<feature type="binding site" evidence="7">
    <location>
        <begin position="405"/>
        <end position="408"/>
    </location>
    <ligand>
        <name>meso-2,6-diaminopimelate</name>
        <dbReference type="ChEBI" id="CHEBI:57791"/>
    </ligand>
</feature>
<comment type="pathway">
    <text evidence="7 8">Cell wall biogenesis; peptidoglycan biosynthesis.</text>
</comment>
<dbReference type="NCBIfam" id="TIGR01085">
    <property type="entry name" value="murE"/>
    <property type="match status" value="1"/>
</dbReference>
<keyword evidence="3 7" id="KW-0133">Cell shape</keyword>
<keyword evidence="4 7" id="KW-0573">Peptidoglycan synthesis</keyword>
<dbReference type="Pfam" id="PF08245">
    <property type="entry name" value="Mur_ligase_M"/>
    <property type="match status" value="1"/>
</dbReference>
<organism evidence="12 13">
    <name type="scientific">Pseudoalteromonas aurantia</name>
    <dbReference type="NCBI Taxonomy" id="43654"/>
    <lineage>
        <taxon>Bacteria</taxon>
        <taxon>Pseudomonadati</taxon>
        <taxon>Pseudomonadota</taxon>
        <taxon>Gammaproteobacteria</taxon>
        <taxon>Alteromonadales</taxon>
        <taxon>Pseudoalteromonadaceae</taxon>
        <taxon>Pseudoalteromonas</taxon>
    </lineage>
</organism>
<evidence type="ECO:0000259" key="10">
    <source>
        <dbReference type="Pfam" id="PF02875"/>
    </source>
</evidence>
<dbReference type="GO" id="GO:0005524">
    <property type="term" value="F:ATP binding"/>
    <property type="evidence" value="ECO:0007669"/>
    <property type="project" value="UniProtKB-UniRule"/>
</dbReference>
<gene>
    <name evidence="7" type="primary">murE</name>
    <name evidence="12" type="ORF">CWC19_03245</name>
</gene>
<evidence type="ECO:0000256" key="7">
    <source>
        <dbReference type="HAMAP-Rule" id="MF_00208"/>
    </source>
</evidence>
<feature type="binding site" evidence="7">
    <location>
        <begin position="150"/>
        <end position="151"/>
    </location>
    <ligand>
        <name>UDP-N-acetyl-alpha-D-muramoyl-L-alanyl-D-glutamate</name>
        <dbReference type="ChEBI" id="CHEBI:83900"/>
    </ligand>
</feature>
<evidence type="ECO:0000256" key="3">
    <source>
        <dbReference type="ARBA" id="ARBA00022960"/>
    </source>
</evidence>
<dbReference type="PANTHER" id="PTHR23135">
    <property type="entry name" value="MUR LIGASE FAMILY MEMBER"/>
    <property type="match status" value="1"/>
</dbReference>
<evidence type="ECO:0000256" key="8">
    <source>
        <dbReference type="RuleBase" id="RU004135"/>
    </source>
</evidence>
<dbReference type="SUPFAM" id="SSF53623">
    <property type="entry name" value="MurD-like peptide ligases, catalytic domain"/>
    <property type="match status" value="1"/>
</dbReference>
<comment type="cofactor">
    <cofactor evidence="7">
        <name>Mg(2+)</name>
        <dbReference type="ChEBI" id="CHEBI:18420"/>
    </cofactor>
</comment>
<keyword evidence="7 12" id="KW-0436">Ligase</keyword>
<feature type="binding site" evidence="7">
    <location>
        <position position="182"/>
    </location>
    <ligand>
        <name>UDP-N-acetyl-alpha-D-muramoyl-L-alanyl-D-glutamate</name>
        <dbReference type="ChEBI" id="CHEBI:83900"/>
    </ligand>
</feature>
<keyword evidence="2 7" id="KW-0132">Cell division</keyword>
<evidence type="ECO:0000259" key="11">
    <source>
        <dbReference type="Pfam" id="PF08245"/>
    </source>
</evidence>
<dbReference type="SUPFAM" id="SSF53244">
    <property type="entry name" value="MurD-like peptide ligases, peptide-binding domain"/>
    <property type="match status" value="1"/>
</dbReference>
<feature type="binding site" evidence="7">
    <location>
        <position position="381"/>
    </location>
    <ligand>
        <name>meso-2,6-diaminopimelate</name>
        <dbReference type="ChEBI" id="CHEBI:57791"/>
    </ligand>
</feature>
<reference evidence="12 13" key="1">
    <citation type="submission" date="2018-01" db="EMBL/GenBank/DDBJ databases">
        <authorList>
            <person name="Paulsen S."/>
            <person name="Gram L.K."/>
        </authorList>
    </citation>
    <scope>NUCLEOTIDE SEQUENCE [LARGE SCALE GENOMIC DNA]</scope>
    <source>
        <strain evidence="12 13">S3790</strain>
    </source>
</reference>
<dbReference type="InterPro" id="IPR004101">
    <property type="entry name" value="Mur_ligase_C"/>
</dbReference>
<dbReference type="InterPro" id="IPR035911">
    <property type="entry name" value="MurE/MurF_N"/>
</dbReference>
<dbReference type="PANTHER" id="PTHR23135:SF4">
    <property type="entry name" value="UDP-N-ACETYLMURAMOYL-L-ALANYL-D-GLUTAMATE--2,6-DIAMINOPIMELATE LIGASE MURE HOMOLOG, CHLOROPLASTIC"/>
    <property type="match status" value="1"/>
</dbReference>
<dbReference type="GO" id="GO:0005737">
    <property type="term" value="C:cytoplasm"/>
    <property type="evidence" value="ECO:0007669"/>
    <property type="project" value="UniProtKB-SubCell"/>
</dbReference>
<accession>A0A5S3VCV2</accession>
<feature type="binding site" evidence="7">
    <location>
        <position position="456"/>
    </location>
    <ligand>
        <name>meso-2,6-diaminopimelate</name>
        <dbReference type="ChEBI" id="CHEBI:57791"/>
    </ligand>
</feature>
<evidence type="ECO:0000256" key="6">
    <source>
        <dbReference type="ARBA" id="ARBA00023316"/>
    </source>
</evidence>
<keyword evidence="7" id="KW-0460">Magnesium</keyword>
<dbReference type="HAMAP" id="MF_00208">
    <property type="entry name" value="MurE"/>
    <property type="match status" value="1"/>
</dbReference>
<dbReference type="InterPro" id="IPR036565">
    <property type="entry name" value="Mur-like_cat_sf"/>
</dbReference>
<dbReference type="AlphaFoldDB" id="A0A5S3VCV2"/>
<keyword evidence="7" id="KW-0547">Nucleotide-binding</keyword>
<dbReference type="Pfam" id="PF02875">
    <property type="entry name" value="Mur_ligase_C"/>
    <property type="match status" value="1"/>
</dbReference>
<protein>
    <recommendedName>
        <fullName evidence="7">UDP-N-acetylmuramoyl-L-alanyl-D-glutamate--2,6-diaminopimelate ligase</fullName>
        <ecNumber evidence="7">6.3.2.13</ecNumber>
    </recommendedName>
    <alternativeName>
        <fullName evidence="7">Meso-A2pm-adding enzyme</fullName>
    </alternativeName>
    <alternativeName>
        <fullName evidence="7">Meso-diaminopimelate-adding enzyme</fullName>
    </alternativeName>
    <alternativeName>
        <fullName evidence="7">UDP-MurNAc-L-Ala-D-Glu:meso-diaminopimelate ligase</fullName>
    </alternativeName>
    <alternativeName>
        <fullName evidence="7">UDP-MurNAc-tripeptide synthetase</fullName>
    </alternativeName>
    <alternativeName>
        <fullName evidence="7">UDP-N-acetylmuramyl-tripeptide synthetase</fullName>
    </alternativeName>
</protein>
<feature type="domain" description="Mur ligase N-terminal catalytic" evidence="9">
    <location>
        <begin position="21"/>
        <end position="94"/>
    </location>
</feature>
<sequence length="487" mass="53668">MRDLAKILSPLGVTCSALIVEHLRIDSREIQSGDAFIALRGHIQNGEEYVHAAFEQGAKCVLVDRESNVLPEDSRVIRVTDLKKRIAQIAADFYGQPSEKMRLVGVTGTNGKSTTTAMIANLAQLCDTPSAVIGTLGYGPVEQLTPLANTTPSSIDLQRILATLKERAQLVAMEVSSHGLEQDRVDQSHFEAAVFTNLSRDHLDYHGSMQAYANAKLKLFKTCQPRVSVLNIDDEYALQWLDEHTFNHLVVYGFKPAQHNFSQYVWFDDVQCSQYGIRAKIHTCWGDTDVELPLFGLFNLYNLAASLATLLMLGYDLKALLRAVSALKPVAGRMEATFTVNKPTCVVDYAHTPDALELALKALQQHVPGNVVCVFGCGGDRDVGKRALMAQAAEKYANKVIITSDNPRSEDPDKIIADVKAGLSQPQYAYCQKDRALAIKYAIEQSPSNSVILIAGKGHEDYQIIGQQRIAFCDRQWVKTILEGEGA</sequence>
<dbReference type="EC" id="6.3.2.13" evidence="7"/>
<dbReference type="Gene3D" id="3.40.1190.10">
    <property type="entry name" value="Mur-like, catalytic domain"/>
    <property type="match status" value="1"/>
</dbReference>
<evidence type="ECO:0000256" key="5">
    <source>
        <dbReference type="ARBA" id="ARBA00023306"/>
    </source>
</evidence>
<evidence type="ECO:0000256" key="1">
    <source>
        <dbReference type="ARBA" id="ARBA00005898"/>
    </source>
</evidence>
<feature type="binding site" evidence="7">
    <location>
        <position position="184"/>
    </location>
    <ligand>
        <name>UDP-N-acetyl-alpha-D-muramoyl-L-alanyl-D-glutamate</name>
        <dbReference type="ChEBI" id="CHEBI:83900"/>
    </ligand>
</feature>
<dbReference type="InterPro" id="IPR005761">
    <property type="entry name" value="UDP-N-AcMur-Glu-dNH2Pim_ligase"/>
</dbReference>
<evidence type="ECO:0000313" key="13">
    <source>
        <dbReference type="Proteomes" id="UP000307217"/>
    </source>
</evidence>
<dbReference type="GO" id="GO:0008360">
    <property type="term" value="P:regulation of cell shape"/>
    <property type="evidence" value="ECO:0007669"/>
    <property type="project" value="UniProtKB-KW"/>
</dbReference>
<comment type="caution">
    <text evidence="12">The sequence shown here is derived from an EMBL/GenBank/DDBJ whole genome shotgun (WGS) entry which is preliminary data.</text>
</comment>